<feature type="region of interest" description="Disordered" evidence="1">
    <location>
        <begin position="246"/>
        <end position="330"/>
    </location>
</feature>
<reference evidence="2" key="1">
    <citation type="journal article" date="2022" name="bioRxiv">
        <title>Deciphering the potential niche of two novel black yeast fungi from a biological soil crust based on their genomes, phenotypes, and melanin regulation.</title>
        <authorList>
            <consortium name="DOE Joint Genome Institute"/>
            <person name="Carr E.C."/>
            <person name="Barton Q."/>
            <person name="Grambo S."/>
            <person name="Sullivan M."/>
            <person name="Renfro C.M."/>
            <person name="Kuo A."/>
            <person name="Pangilinan J."/>
            <person name="Lipzen A."/>
            <person name="Keymanesh K."/>
            <person name="Savage E."/>
            <person name="Barry K."/>
            <person name="Grigoriev I.V."/>
            <person name="Riekhof W.R."/>
            <person name="Harris S.S."/>
        </authorList>
    </citation>
    <scope>NUCLEOTIDE SEQUENCE</scope>
    <source>
        <strain evidence="2">JF 03-4F</strain>
    </source>
</reference>
<evidence type="ECO:0000313" key="2">
    <source>
        <dbReference type="EMBL" id="KAI1608896.1"/>
    </source>
</evidence>
<organism evidence="2 3">
    <name type="scientific">Exophiala viscosa</name>
    <dbReference type="NCBI Taxonomy" id="2486360"/>
    <lineage>
        <taxon>Eukaryota</taxon>
        <taxon>Fungi</taxon>
        <taxon>Dikarya</taxon>
        <taxon>Ascomycota</taxon>
        <taxon>Pezizomycotina</taxon>
        <taxon>Eurotiomycetes</taxon>
        <taxon>Chaetothyriomycetidae</taxon>
        <taxon>Chaetothyriales</taxon>
        <taxon>Herpotrichiellaceae</taxon>
        <taxon>Exophiala</taxon>
    </lineage>
</organism>
<evidence type="ECO:0000313" key="3">
    <source>
        <dbReference type="Proteomes" id="UP001203852"/>
    </source>
</evidence>
<gene>
    <name evidence="2" type="ORF">EDD36DRAFT_482698</name>
</gene>
<protein>
    <submittedName>
        <fullName evidence="2">Uncharacterized protein</fullName>
    </submittedName>
</protein>
<proteinExistence type="predicted"/>
<dbReference type="EMBL" id="MU404362">
    <property type="protein sequence ID" value="KAI1608896.1"/>
    <property type="molecule type" value="Genomic_DNA"/>
</dbReference>
<feature type="compositionally biased region" description="Gly residues" evidence="1">
    <location>
        <begin position="308"/>
        <end position="330"/>
    </location>
</feature>
<comment type="caution">
    <text evidence="2">The sequence shown here is derived from an EMBL/GenBank/DDBJ whole genome shotgun (WGS) entry which is preliminary data.</text>
</comment>
<accession>A0AAN6DMR2</accession>
<dbReference type="AlphaFoldDB" id="A0AAN6DMR2"/>
<dbReference type="Proteomes" id="UP001203852">
    <property type="component" value="Unassembled WGS sequence"/>
</dbReference>
<sequence>MSLECPVLNPESLLAAFKPIEVLYTIFIPGLLTASCTKSSHNLVAASPNATVPVIPIKSTGTAHVFTTISTLQAKRLGYTAMSGYGGQSGYLDGVYGDEEYDNGGYGNQDYSNTDDTNAQFNAEEFEQELQEFNGDYDNFDHDQVHNFLAFVNYLANDKSIDTSHNQALTEGIHYLQEALYNEGHDGHDFYKTEVTSCVRQLAQKGHCEHILAFLNQIVEEEVGFRTHGPLLGVMNDIAEILDSDTSTQDGQYGQGHGGHGSYSGQGHGQHNQGYGQHSHGYGDNSGGYNQSYDDGSGGYGDQDYDDGTGGYGGQGSGQQGYGYGGQAGY</sequence>
<feature type="compositionally biased region" description="Low complexity" evidence="1">
    <location>
        <begin position="269"/>
        <end position="295"/>
    </location>
</feature>
<feature type="compositionally biased region" description="Gly residues" evidence="1">
    <location>
        <begin position="253"/>
        <end position="268"/>
    </location>
</feature>
<keyword evidence="3" id="KW-1185">Reference proteome</keyword>
<evidence type="ECO:0000256" key="1">
    <source>
        <dbReference type="SAM" id="MobiDB-lite"/>
    </source>
</evidence>
<name>A0AAN6DMR2_9EURO</name>